<evidence type="ECO:0000313" key="2">
    <source>
        <dbReference type="EMBL" id="CAK8995990.1"/>
    </source>
</evidence>
<evidence type="ECO:0000256" key="1">
    <source>
        <dbReference type="SAM" id="SignalP"/>
    </source>
</evidence>
<feature type="chain" id="PRO_5045785342" description="Proteophosphoglycan ppg4" evidence="1">
    <location>
        <begin position="17"/>
        <end position="375"/>
    </location>
</feature>
<evidence type="ECO:0008006" key="4">
    <source>
        <dbReference type="Google" id="ProtNLM"/>
    </source>
</evidence>
<evidence type="ECO:0000313" key="3">
    <source>
        <dbReference type="Proteomes" id="UP001642484"/>
    </source>
</evidence>
<gene>
    <name evidence="2" type="ORF">CCMP2556_LOCUS4268</name>
</gene>
<keyword evidence="1" id="KW-0732">Signal</keyword>
<reference evidence="2 3" key="1">
    <citation type="submission" date="2024-02" db="EMBL/GenBank/DDBJ databases">
        <authorList>
            <person name="Chen Y."/>
            <person name="Shah S."/>
            <person name="Dougan E. K."/>
            <person name="Thang M."/>
            <person name="Chan C."/>
        </authorList>
    </citation>
    <scope>NUCLEOTIDE SEQUENCE [LARGE SCALE GENOMIC DNA]</scope>
</reference>
<keyword evidence="3" id="KW-1185">Reference proteome</keyword>
<organism evidence="2 3">
    <name type="scientific">Durusdinium trenchii</name>
    <dbReference type="NCBI Taxonomy" id="1381693"/>
    <lineage>
        <taxon>Eukaryota</taxon>
        <taxon>Sar</taxon>
        <taxon>Alveolata</taxon>
        <taxon>Dinophyceae</taxon>
        <taxon>Suessiales</taxon>
        <taxon>Symbiodiniaceae</taxon>
        <taxon>Durusdinium</taxon>
    </lineage>
</organism>
<proteinExistence type="predicted"/>
<name>A0ABP0I3W2_9DINO</name>
<accession>A0ABP0I3W2</accession>
<protein>
    <recommendedName>
        <fullName evidence="4">Proteophosphoglycan ppg4</fullName>
    </recommendedName>
</protein>
<dbReference type="Proteomes" id="UP001642484">
    <property type="component" value="Unassembled WGS sequence"/>
</dbReference>
<dbReference type="EMBL" id="CAXAMN010001736">
    <property type="protein sequence ID" value="CAK8995990.1"/>
    <property type="molecule type" value="Genomic_DNA"/>
</dbReference>
<comment type="caution">
    <text evidence="2">The sequence shown here is derived from an EMBL/GenBank/DDBJ whole genome shotgun (WGS) entry which is preliminary data.</text>
</comment>
<sequence length="375" mass="40753">MRSLVALVALPLFAVGTPDWCKWVPYSSLQYVADCAGYSGHSSGPAQTCASWCEWVPSPSWSTTTQCSKCSELFPTPSANDFAHDDCASWCQYVSRPAWQYAPDCQTCEQEIANAAAKPAAATVAKSKAGDENAKPEGADVKAAVGIPDWCKWVPYSSLQYVADCAGYSGHSSGPAQTCASWCEWVPSPSWSTTTQCSKCSELFPTPSANDFAHDDCASWCQYVSRPAWQYAPDCQTCEQEIANAAAKPAAATVAKSKAGDENAKPEGGLKLKSSFARPDWCKWVPWGSLQYVPDCNGSWGNTYQGAYCASWCRWVPSPSWQYTPECLRCYSVTPGVATRCASWCEWVSRPAWANTPECTQCSSEQDDSDNTILP</sequence>
<feature type="signal peptide" evidence="1">
    <location>
        <begin position="1"/>
        <end position="16"/>
    </location>
</feature>